<dbReference type="InterPro" id="IPR012340">
    <property type="entry name" value="NA-bd_OB-fold"/>
</dbReference>
<feature type="transmembrane region" description="Helical" evidence="2">
    <location>
        <begin position="62"/>
        <end position="79"/>
    </location>
</feature>
<feature type="region of interest" description="Disordered" evidence="1">
    <location>
        <begin position="164"/>
        <end position="215"/>
    </location>
</feature>
<keyword evidence="2" id="KW-1133">Transmembrane helix</keyword>
<keyword evidence="2" id="KW-0472">Membrane</keyword>
<organism evidence="3 4">
    <name type="scientific">Haloplanus salinus</name>
    <dbReference type="NCBI Taxonomy" id="1126245"/>
    <lineage>
        <taxon>Archaea</taxon>
        <taxon>Methanobacteriati</taxon>
        <taxon>Methanobacteriota</taxon>
        <taxon>Stenosarchaea group</taxon>
        <taxon>Halobacteria</taxon>
        <taxon>Halobacteriales</taxon>
        <taxon>Haloferacaceae</taxon>
        <taxon>Haloplanus</taxon>
    </lineage>
</organism>
<feature type="compositionally biased region" description="Acidic residues" evidence="1">
    <location>
        <begin position="205"/>
        <end position="215"/>
    </location>
</feature>
<dbReference type="OrthoDB" id="157604at2157"/>
<feature type="compositionally biased region" description="Acidic residues" evidence="1">
    <location>
        <begin position="179"/>
        <end position="190"/>
    </location>
</feature>
<evidence type="ECO:0000313" key="3">
    <source>
        <dbReference type="EMBL" id="RCU48593.1"/>
    </source>
</evidence>
<comment type="caution">
    <text evidence="3">The sequence shown here is derived from an EMBL/GenBank/DDBJ whole genome shotgun (WGS) entry which is preliminary data.</text>
</comment>
<dbReference type="PANTHER" id="PTHR33507:SF3">
    <property type="entry name" value="INNER MEMBRANE PROTEIN YBBJ"/>
    <property type="match status" value="1"/>
</dbReference>
<dbReference type="EMBL" id="QPHM01000001">
    <property type="protein sequence ID" value="RCU48593.1"/>
    <property type="molecule type" value="Genomic_DNA"/>
</dbReference>
<feature type="compositionally biased region" description="Basic and acidic residues" evidence="1">
    <location>
        <begin position="191"/>
        <end position="204"/>
    </location>
</feature>
<dbReference type="Proteomes" id="UP000252189">
    <property type="component" value="Unassembled WGS sequence"/>
</dbReference>
<accession>A0A368NFA7</accession>
<evidence type="ECO:0000313" key="4">
    <source>
        <dbReference type="Proteomes" id="UP000252189"/>
    </source>
</evidence>
<name>A0A368NFA7_9EURY</name>
<gene>
    <name evidence="3" type="ORF">DU504_03755</name>
</gene>
<dbReference type="AlphaFoldDB" id="A0A368NFA7"/>
<dbReference type="PANTHER" id="PTHR33507">
    <property type="entry name" value="INNER MEMBRANE PROTEIN YBBJ"/>
    <property type="match status" value="1"/>
</dbReference>
<feature type="transmembrane region" description="Helical" evidence="2">
    <location>
        <begin position="38"/>
        <end position="56"/>
    </location>
</feature>
<sequence length="215" mass="21896">MGVLQAGFELGPETLPLLLIVAGLGLSIAEAMAPGAHFAVLGVALLAAGVVGFLLGPLAGPLVLAVLVLVFGSLALAGYRQFDLYGDANAGQTSDSASLRGRTGQVTERVTPQSGGVKLDRGGFNPNYAARSIDGEIPEGTEVLVVDPGGGNVLTVTSLEDVEDDIDAELARGRAAMEAESESEAEAESESESKSEADADRDAETADSDGEPERA</sequence>
<dbReference type="InterPro" id="IPR052165">
    <property type="entry name" value="Membrane_assoc_protease"/>
</dbReference>
<feature type="transmembrane region" description="Helical" evidence="2">
    <location>
        <begin position="14"/>
        <end position="31"/>
    </location>
</feature>
<dbReference type="GO" id="GO:0005886">
    <property type="term" value="C:plasma membrane"/>
    <property type="evidence" value="ECO:0007669"/>
    <property type="project" value="TreeGrafter"/>
</dbReference>
<evidence type="ECO:0000256" key="2">
    <source>
        <dbReference type="SAM" id="Phobius"/>
    </source>
</evidence>
<dbReference type="Gene3D" id="2.40.50.140">
    <property type="entry name" value="Nucleic acid-binding proteins"/>
    <property type="match status" value="1"/>
</dbReference>
<reference evidence="3 4" key="1">
    <citation type="submission" date="2018-07" db="EMBL/GenBank/DDBJ databases">
        <title>Genome sequences of Haloplanus salinus JCM 18368T.</title>
        <authorList>
            <person name="Kim Y.B."/>
            <person name="Roh S.W."/>
        </authorList>
    </citation>
    <scope>NUCLEOTIDE SEQUENCE [LARGE SCALE GENOMIC DNA]</scope>
    <source>
        <strain evidence="3 4">JCM 18368</strain>
    </source>
</reference>
<protein>
    <submittedName>
        <fullName evidence="3">NfeD family protein</fullName>
    </submittedName>
</protein>
<keyword evidence="2" id="KW-0812">Transmembrane</keyword>
<proteinExistence type="predicted"/>
<evidence type="ECO:0000256" key="1">
    <source>
        <dbReference type="SAM" id="MobiDB-lite"/>
    </source>
</evidence>
<keyword evidence="4" id="KW-1185">Reference proteome</keyword>